<dbReference type="InterPro" id="IPR015527">
    <property type="entry name" value="Pept_C26_g-glut_hydrolase"/>
</dbReference>
<feature type="active site" evidence="2">
    <location>
        <position position="523"/>
    </location>
</feature>
<dbReference type="OrthoDB" id="64220at2759"/>
<feature type="domain" description="Glutamine amidotransferase" evidence="4">
    <location>
        <begin position="342"/>
        <end position="535"/>
    </location>
</feature>
<dbReference type="AlphaFoldDB" id="A0A0M0KPU5"/>
<protein>
    <recommendedName>
        <fullName evidence="2">folate gamma-glutamyl hydrolase</fullName>
        <ecNumber evidence="2">3.4.19.9</ecNumber>
    </recommendedName>
</protein>
<dbReference type="Gene3D" id="3.40.50.880">
    <property type="match status" value="1"/>
</dbReference>
<dbReference type="PROSITE" id="PS51275">
    <property type="entry name" value="PEPTIDASE_C26_GGH"/>
    <property type="match status" value="1"/>
</dbReference>
<keyword evidence="6" id="KW-1185">Reference proteome</keyword>
<dbReference type="InterPro" id="IPR029062">
    <property type="entry name" value="Class_I_gatase-like"/>
</dbReference>
<evidence type="ECO:0000313" key="6">
    <source>
        <dbReference type="Proteomes" id="UP000037460"/>
    </source>
</evidence>
<evidence type="ECO:0000256" key="1">
    <source>
        <dbReference type="PIRSR" id="PIRSR615527-1"/>
    </source>
</evidence>
<evidence type="ECO:0000256" key="2">
    <source>
        <dbReference type="PROSITE-ProRule" id="PRU00607"/>
    </source>
</evidence>
<feature type="active site" description="Proton donor" evidence="1">
    <location>
        <position position="523"/>
    </location>
</feature>
<dbReference type="GO" id="GO:0034722">
    <property type="term" value="F:gamma-glutamyl-peptidase activity"/>
    <property type="evidence" value="ECO:0007669"/>
    <property type="project" value="UniProtKB-UniRule"/>
</dbReference>
<evidence type="ECO:0000259" key="4">
    <source>
        <dbReference type="Pfam" id="PF00117"/>
    </source>
</evidence>
<dbReference type="InterPro" id="IPR017926">
    <property type="entry name" value="GATASE"/>
</dbReference>
<dbReference type="Pfam" id="PF00117">
    <property type="entry name" value="GATase"/>
    <property type="match status" value="1"/>
</dbReference>
<dbReference type="EMBL" id="JWZX01000587">
    <property type="protein sequence ID" value="KOO40408.1"/>
    <property type="molecule type" value="Genomic_DNA"/>
</dbReference>
<sequence>MWLRLPDLADKAEIAARRWATRAAVKAANRERQHTEIKAEQEMREAARLQREATGKLIAQSLQRSQGKPDREEPVAEDNREDSSDDAASEARPRVHSIVFITRAQSAEVESFIEDAFRGLAEEDRTVVAELGESQDGSSGGDVAQRDVNYDLSAIQKAMNKPGYFLDQDDQAHWYFFTPCGPLPASVTCTPASSINPIAMHYYGSDPNPQPPITDSCGYLGSFDTQVCQGFGANQLQCNYQGGTSGRKVSFIFNDAPTVGMPMPSETNYPQYQVVFSGPIKTTDPEPPARIDSPVIVIMSHPYTPNTSLRAYDAQYVAQNVGESSGKQYMAASYVKWLELAGARVMPLSYSATDDEVDAAFAQVNGALFMGGGAKLPPAARRLWTNAVAANARGDTFPVWGTCLGFEWMMQLASGDDGILTSGFDSENLTLPLNLTAGAPTSRMLKPAAAMPVPFDGRSIYDALALPVTMNNHKNAVTPASFQASPALRQAFNILSTNYDRAGKEFISMVEHTSAPIWATQWHPEKNIFEQGASLPSGAPYEVTKHTLAAVSVSQYFANFFVQQCRSSTHYFFSPTVEFHYALIYNYTTSMDMYPQFVQTYFFDYSGRVLAGGEQRAEEPQ</sequence>
<feature type="active site" description="Nucleophile" evidence="1 2">
    <location>
        <position position="403"/>
    </location>
</feature>
<organism evidence="5 6">
    <name type="scientific">Chrysochromulina tobinii</name>
    <dbReference type="NCBI Taxonomy" id="1460289"/>
    <lineage>
        <taxon>Eukaryota</taxon>
        <taxon>Haptista</taxon>
        <taxon>Haptophyta</taxon>
        <taxon>Prymnesiophyceae</taxon>
        <taxon>Prymnesiales</taxon>
        <taxon>Chrysochromulinaceae</taxon>
        <taxon>Chrysochromulina</taxon>
    </lineage>
</organism>
<dbReference type="PANTHER" id="PTHR11315">
    <property type="entry name" value="PROTEASE FAMILY C26 GAMMA-GLUTAMYL HYDROLASE"/>
    <property type="match status" value="1"/>
</dbReference>
<gene>
    <name evidence="5" type="ORF">Ctob_015364</name>
</gene>
<name>A0A0M0KPU5_9EUKA</name>
<dbReference type="SUPFAM" id="SSF52317">
    <property type="entry name" value="Class I glutamine amidotransferase-like"/>
    <property type="match status" value="1"/>
</dbReference>
<evidence type="ECO:0000313" key="5">
    <source>
        <dbReference type="EMBL" id="KOO40408.1"/>
    </source>
</evidence>
<dbReference type="GO" id="GO:0005576">
    <property type="term" value="C:extracellular region"/>
    <property type="evidence" value="ECO:0007669"/>
    <property type="project" value="UniProtKB-SubCell"/>
</dbReference>
<accession>A0A0M0KPU5</accession>
<dbReference type="PANTHER" id="PTHR11315:SF0">
    <property type="entry name" value="FOLATE GAMMA-GLUTAMYL HYDROLASE"/>
    <property type="match status" value="1"/>
</dbReference>
<dbReference type="GO" id="GO:0046900">
    <property type="term" value="P:tetrahydrofolylpolyglutamate metabolic process"/>
    <property type="evidence" value="ECO:0007669"/>
    <property type="project" value="TreeGrafter"/>
</dbReference>
<evidence type="ECO:0000256" key="3">
    <source>
        <dbReference type="SAM" id="MobiDB-lite"/>
    </source>
</evidence>
<feature type="compositionally biased region" description="Basic and acidic residues" evidence="3">
    <location>
        <begin position="67"/>
        <end position="82"/>
    </location>
</feature>
<dbReference type="EC" id="3.4.19.9" evidence="2"/>
<comment type="catalytic activity">
    <reaction evidence="2">
        <text>(6S)-5,6,7,8-tetrahydrofolyl-(gamma-L-Glu)(n) + (n-1) H2O = (6S)-5,6,7,8-tetrahydrofolate + (n-1) L-glutamate</text>
        <dbReference type="Rhea" id="RHEA:56784"/>
        <dbReference type="Rhea" id="RHEA-COMP:14738"/>
        <dbReference type="ChEBI" id="CHEBI:15377"/>
        <dbReference type="ChEBI" id="CHEBI:29985"/>
        <dbReference type="ChEBI" id="CHEBI:57453"/>
        <dbReference type="ChEBI" id="CHEBI:141005"/>
        <dbReference type="EC" id="3.4.19.9"/>
    </reaction>
</comment>
<dbReference type="GO" id="GO:0005773">
    <property type="term" value="C:vacuole"/>
    <property type="evidence" value="ECO:0007669"/>
    <property type="project" value="TreeGrafter"/>
</dbReference>
<dbReference type="Proteomes" id="UP000037460">
    <property type="component" value="Unassembled WGS sequence"/>
</dbReference>
<feature type="compositionally biased region" description="Basic and acidic residues" evidence="3">
    <location>
        <begin position="28"/>
        <end position="54"/>
    </location>
</feature>
<comment type="caution">
    <text evidence="5">The sequence shown here is derived from an EMBL/GenBank/DDBJ whole genome shotgun (WGS) entry which is preliminary data.</text>
</comment>
<proteinExistence type="predicted"/>
<reference evidence="6" key="1">
    <citation type="journal article" date="2015" name="PLoS Genet.">
        <title>Genome Sequence and Transcriptome Analyses of Chrysochromulina tobin: Metabolic Tools for Enhanced Algal Fitness in the Prominent Order Prymnesiales (Haptophyceae).</title>
        <authorList>
            <person name="Hovde B.T."/>
            <person name="Deodato C.R."/>
            <person name="Hunsperger H.M."/>
            <person name="Ryken S.A."/>
            <person name="Yost W."/>
            <person name="Jha R.K."/>
            <person name="Patterson J."/>
            <person name="Monnat R.J. Jr."/>
            <person name="Barlow S.B."/>
            <person name="Starkenburg S.R."/>
            <person name="Cattolico R.A."/>
        </authorList>
    </citation>
    <scope>NUCLEOTIDE SEQUENCE</scope>
    <source>
        <strain evidence="6">CCMP291</strain>
    </source>
</reference>
<feature type="region of interest" description="Disordered" evidence="3">
    <location>
        <begin position="28"/>
        <end position="92"/>
    </location>
</feature>
<keyword evidence="2" id="KW-0378">Hydrolase</keyword>
<dbReference type="PROSITE" id="PS51273">
    <property type="entry name" value="GATASE_TYPE_1"/>
    <property type="match status" value="1"/>
</dbReference>